<evidence type="ECO:0000313" key="3">
    <source>
        <dbReference type="Proteomes" id="UP000314294"/>
    </source>
</evidence>
<accession>A0A4Z2E337</accession>
<dbReference type="Proteomes" id="UP000314294">
    <property type="component" value="Unassembled WGS sequence"/>
</dbReference>
<feature type="region of interest" description="Disordered" evidence="1">
    <location>
        <begin position="35"/>
        <end position="73"/>
    </location>
</feature>
<proteinExistence type="predicted"/>
<evidence type="ECO:0000313" key="2">
    <source>
        <dbReference type="EMBL" id="TNN23195.1"/>
    </source>
</evidence>
<comment type="caution">
    <text evidence="2">The sequence shown here is derived from an EMBL/GenBank/DDBJ whole genome shotgun (WGS) entry which is preliminary data.</text>
</comment>
<keyword evidence="3" id="KW-1185">Reference proteome</keyword>
<organism evidence="2 3">
    <name type="scientific">Liparis tanakae</name>
    <name type="common">Tanaka's snailfish</name>
    <dbReference type="NCBI Taxonomy" id="230148"/>
    <lineage>
        <taxon>Eukaryota</taxon>
        <taxon>Metazoa</taxon>
        <taxon>Chordata</taxon>
        <taxon>Craniata</taxon>
        <taxon>Vertebrata</taxon>
        <taxon>Euteleostomi</taxon>
        <taxon>Actinopterygii</taxon>
        <taxon>Neopterygii</taxon>
        <taxon>Teleostei</taxon>
        <taxon>Neoteleostei</taxon>
        <taxon>Acanthomorphata</taxon>
        <taxon>Eupercaria</taxon>
        <taxon>Perciformes</taxon>
        <taxon>Cottioidei</taxon>
        <taxon>Cottales</taxon>
        <taxon>Liparidae</taxon>
        <taxon>Liparis</taxon>
    </lineage>
</organism>
<evidence type="ECO:0000256" key="1">
    <source>
        <dbReference type="SAM" id="MobiDB-lite"/>
    </source>
</evidence>
<dbReference type="AlphaFoldDB" id="A0A4Z2E337"/>
<name>A0A4Z2E337_9TELE</name>
<dbReference type="EMBL" id="SRLO01019428">
    <property type="protein sequence ID" value="TNN23195.1"/>
    <property type="molecule type" value="Genomic_DNA"/>
</dbReference>
<reference evidence="2 3" key="1">
    <citation type="submission" date="2019-03" db="EMBL/GenBank/DDBJ databases">
        <title>First draft genome of Liparis tanakae, snailfish: a comprehensive survey of snailfish specific genes.</title>
        <authorList>
            <person name="Kim W."/>
            <person name="Song I."/>
            <person name="Jeong J.-H."/>
            <person name="Kim D."/>
            <person name="Kim S."/>
            <person name="Ryu S."/>
            <person name="Song J.Y."/>
            <person name="Lee S.K."/>
        </authorList>
    </citation>
    <scope>NUCLEOTIDE SEQUENCE [LARGE SCALE GENOMIC DNA]</scope>
    <source>
        <tissue evidence="2">Muscle</tissue>
    </source>
</reference>
<gene>
    <name evidence="2" type="ORF">EYF80_066687</name>
</gene>
<protein>
    <submittedName>
        <fullName evidence="2">Uncharacterized protein</fullName>
    </submittedName>
</protein>
<sequence length="94" mass="10536">MEAGDASAGWSLHHCSSLRQLTLSKSLVSSWERSMSGKSLSKRLATEDVQQPPHKSMRHPHDTNDPFGNIQNPIRNLKNLQRDSWTASADLELL</sequence>